<sequence>MCIIASFQHIKTCILTLIIYFLYHRTGTQYFKHRLWSRISILLA</sequence>
<organism evidence="2">
    <name type="scientific">Anguilla anguilla</name>
    <name type="common">European freshwater eel</name>
    <name type="synonym">Muraena anguilla</name>
    <dbReference type="NCBI Taxonomy" id="7936"/>
    <lineage>
        <taxon>Eukaryota</taxon>
        <taxon>Metazoa</taxon>
        <taxon>Chordata</taxon>
        <taxon>Craniata</taxon>
        <taxon>Vertebrata</taxon>
        <taxon>Euteleostomi</taxon>
        <taxon>Actinopterygii</taxon>
        <taxon>Neopterygii</taxon>
        <taxon>Teleostei</taxon>
        <taxon>Anguilliformes</taxon>
        <taxon>Anguillidae</taxon>
        <taxon>Anguilla</taxon>
    </lineage>
</organism>
<evidence type="ECO:0000256" key="1">
    <source>
        <dbReference type="SAM" id="Phobius"/>
    </source>
</evidence>
<reference evidence="2" key="2">
    <citation type="journal article" date="2015" name="Fish Shellfish Immunol.">
        <title>Early steps in the European eel (Anguilla anguilla)-Vibrio vulnificus interaction in the gills: Role of the RtxA13 toxin.</title>
        <authorList>
            <person name="Callol A."/>
            <person name="Pajuelo D."/>
            <person name="Ebbesson L."/>
            <person name="Teles M."/>
            <person name="MacKenzie S."/>
            <person name="Amaro C."/>
        </authorList>
    </citation>
    <scope>NUCLEOTIDE SEQUENCE</scope>
</reference>
<keyword evidence="1" id="KW-0812">Transmembrane</keyword>
<dbReference type="AlphaFoldDB" id="A0A0E9TRL6"/>
<protein>
    <submittedName>
        <fullName evidence="2">Uncharacterized protein</fullName>
    </submittedName>
</protein>
<keyword evidence="1" id="KW-1133">Transmembrane helix</keyword>
<name>A0A0E9TRL6_ANGAN</name>
<feature type="transmembrane region" description="Helical" evidence="1">
    <location>
        <begin position="6"/>
        <end position="23"/>
    </location>
</feature>
<dbReference type="EMBL" id="GBXM01052475">
    <property type="protein sequence ID" value="JAH56102.1"/>
    <property type="molecule type" value="Transcribed_RNA"/>
</dbReference>
<reference evidence="2" key="1">
    <citation type="submission" date="2014-11" db="EMBL/GenBank/DDBJ databases">
        <authorList>
            <person name="Amaro Gonzalez C."/>
        </authorList>
    </citation>
    <scope>NUCLEOTIDE SEQUENCE</scope>
</reference>
<evidence type="ECO:0000313" key="2">
    <source>
        <dbReference type="EMBL" id="JAH56102.1"/>
    </source>
</evidence>
<keyword evidence="1" id="KW-0472">Membrane</keyword>
<accession>A0A0E9TRL6</accession>
<proteinExistence type="predicted"/>